<dbReference type="PANTHER" id="PTHR43133:SF8">
    <property type="entry name" value="RNA POLYMERASE SIGMA FACTOR HI_1459-RELATED"/>
    <property type="match status" value="1"/>
</dbReference>
<evidence type="ECO:0000259" key="6">
    <source>
        <dbReference type="Pfam" id="PF08281"/>
    </source>
</evidence>
<dbReference type="InterPro" id="IPR013324">
    <property type="entry name" value="RNA_pol_sigma_r3/r4-like"/>
</dbReference>
<dbReference type="Pfam" id="PF08281">
    <property type="entry name" value="Sigma70_r4_2"/>
    <property type="match status" value="1"/>
</dbReference>
<evidence type="ECO:0000256" key="1">
    <source>
        <dbReference type="ARBA" id="ARBA00010641"/>
    </source>
</evidence>
<keyword evidence="8" id="KW-1185">Reference proteome</keyword>
<dbReference type="EMBL" id="JASCXX010000001">
    <property type="protein sequence ID" value="MDI6447547.1"/>
    <property type="molecule type" value="Genomic_DNA"/>
</dbReference>
<dbReference type="AlphaFoldDB" id="A0AAW6TPE7"/>
<dbReference type="NCBIfam" id="TIGR02937">
    <property type="entry name" value="sigma70-ECF"/>
    <property type="match status" value="1"/>
</dbReference>
<reference evidence="7" key="1">
    <citation type="submission" date="2023-05" db="EMBL/GenBank/DDBJ databases">
        <title>Anaerotaeda fermentans gen. nov., sp. nov., a novel anaerobic planctomycete of the new family within the order Sedimentisphaerales isolated from Taman Peninsula, Russia.</title>
        <authorList>
            <person name="Khomyakova M.A."/>
            <person name="Merkel A.Y."/>
            <person name="Slobodkin A.I."/>
        </authorList>
    </citation>
    <scope>NUCLEOTIDE SEQUENCE</scope>
    <source>
        <strain evidence="7">M17dextr</strain>
    </source>
</reference>
<dbReference type="SUPFAM" id="SSF88946">
    <property type="entry name" value="Sigma2 domain of RNA polymerase sigma factors"/>
    <property type="match status" value="1"/>
</dbReference>
<evidence type="ECO:0000256" key="4">
    <source>
        <dbReference type="ARBA" id="ARBA00023125"/>
    </source>
</evidence>
<dbReference type="Proteomes" id="UP001431776">
    <property type="component" value="Unassembled WGS sequence"/>
</dbReference>
<dbReference type="GO" id="GO:0003677">
    <property type="term" value="F:DNA binding"/>
    <property type="evidence" value="ECO:0007669"/>
    <property type="project" value="UniProtKB-KW"/>
</dbReference>
<dbReference type="InterPro" id="IPR039425">
    <property type="entry name" value="RNA_pol_sigma-70-like"/>
</dbReference>
<protein>
    <submittedName>
        <fullName evidence="7">Sigma-70 family RNA polymerase sigma factor</fullName>
    </submittedName>
</protein>
<dbReference type="Gene3D" id="1.10.1740.10">
    <property type="match status" value="1"/>
</dbReference>
<keyword evidence="4" id="KW-0238">DNA-binding</keyword>
<dbReference type="InterPro" id="IPR013249">
    <property type="entry name" value="RNA_pol_sigma70_r4_t2"/>
</dbReference>
<name>A0AAW6TPE7_9BACT</name>
<evidence type="ECO:0000256" key="3">
    <source>
        <dbReference type="ARBA" id="ARBA00023082"/>
    </source>
</evidence>
<dbReference type="Gene3D" id="1.10.10.10">
    <property type="entry name" value="Winged helix-like DNA-binding domain superfamily/Winged helix DNA-binding domain"/>
    <property type="match status" value="1"/>
</dbReference>
<organism evidence="7 8">
    <name type="scientific">Anaerobaca lacustris</name>
    <dbReference type="NCBI Taxonomy" id="3044600"/>
    <lineage>
        <taxon>Bacteria</taxon>
        <taxon>Pseudomonadati</taxon>
        <taxon>Planctomycetota</taxon>
        <taxon>Phycisphaerae</taxon>
        <taxon>Sedimentisphaerales</taxon>
        <taxon>Anaerobacaceae</taxon>
        <taxon>Anaerobaca</taxon>
    </lineage>
</organism>
<comment type="caution">
    <text evidence="7">The sequence shown here is derived from an EMBL/GenBank/DDBJ whole genome shotgun (WGS) entry which is preliminary data.</text>
</comment>
<accession>A0AAW6TPE7</accession>
<dbReference type="PANTHER" id="PTHR43133">
    <property type="entry name" value="RNA POLYMERASE ECF-TYPE SIGMA FACTO"/>
    <property type="match status" value="1"/>
</dbReference>
<evidence type="ECO:0000256" key="5">
    <source>
        <dbReference type="ARBA" id="ARBA00023163"/>
    </source>
</evidence>
<keyword evidence="3" id="KW-0731">Sigma factor</keyword>
<dbReference type="InterPro" id="IPR014284">
    <property type="entry name" value="RNA_pol_sigma-70_dom"/>
</dbReference>
<proteinExistence type="inferred from homology"/>
<dbReference type="GO" id="GO:0016987">
    <property type="term" value="F:sigma factor activity"/>
    <property type="evidence" value="ECO:0007669"/>
    <property type="project" value="UniProtKB-KW"/>
</dbReference>
<evidence type="ECO:0000313" key="8">
    <source>
        <dbReference type="Proteomes" id="UP001431776"/>
    </source>
</evidence>
<dbReference type="SUPFAM" id="SSF88659">
    <property type="entry name" value="Sigma3 and sigma4 domains of RNA polymerase sigma factors"/>
    <property type="match status" value="1"/>
</dbReference>
<sequence>MDKRLRNALKGLTSPDAESRRRAMEPFVRATFNIFIRHLYRYLGNEVECEDVLEDVYADIWENPDHLRDIANDAHLLRTVYLYYMRKRLREVYRRMNRSLSLSQADLENLVAPEMGLHDITEQAELKQLLHRMLGKLKARERKAIEMWMQGMSNRAIANQLKTTVGAVKMLEFRTILKLRRMMKDYSDEED</sequence>
<dbReference type="InterPro" id="IPR036388">
    <property type="entry name" value="WH-like_DNA-bd_sf"/>
</dbReference>
<dbReference type="InterPro" id="IPR013325">
    <property type="entry name" value="RNA_pol_sigma_r2"/>
</dbReference>
<keyword evidence="2" id="KW-0805">Transcription regulation</keyword>
<keyword evidence="5" id="KW-0804">Transcription</keyword>
<dbReference type="RefSeq" id="WP_349242958.1">
    <property type="nucleotide sequence ID" value="NZ_JASCXX010000001.1"/>
</dbReference>
<feature type="domain" description="RNA polymerase sigma factor 70 region 4 type 2" evidence="6">
    <location>
        <begin position="128"/>
        <end position="171"/>
    </location>
</feature>
<dbReference type="GO" id="GO:0006352">
    <property type="term" value="P:DNA-templated transcription initiation"/>
    <property type="evidence" value="ECO:0007669"/>
    <property type="project" value="InterPro"/>
</dbReference>
<gene>
    <name evidence="7" type="ORF">QJ522_00710</name>
</gene>
<comment type="similarity">
    <text evidence="1">Belongs to the sigma-70 factor family. ECF subfamily.</text>
</comment>
<evidence type="ECO:0000256" key="2">
    <source>
        <dbReference type="ARBA" id="ARBA00023015"/>
    </source>
</evidence>
<evidence type="ECO:0000313" key="7">
    <source>
        <dbReference type="EMBL" id="MDI6447547.1"/>
    </source>
</evidence>